<reference evidence="6 7" key="1">
    <citation type="journal article" date="2018" name="Plant Biotechnol. Rep.">
        <title>Diversity and antifungal activity of endophytic bacteria associated with Panax ginseng seedlings.</title>
        <authorList>
            <person name="Park J.M."/>
            <person name="Hong C.E."/>
            <person name="Jo S.H."/>
        </authorList>
    </citation>
    <scope>NUCLEOTIDE SEQUENCE [LARGE SCALE GENOMIC DNA]</scope>
    <source>
        <strain evidence="6 7">PgKB20</strain>
    </source>
</reference>
<dbReference type="GO" id="GO:0003677">
    <property type="term" value="F:DNA binding"/>
    <property type="evidence" value="ECO:0007669"/>
    <property type="project" value="UniProtKB-KW"/>
</dbReference>
<organism evidence="6 7">
    <name type="scientific">Bacillus safensis</name>
    <dbReference type="NCBI Taxonomy" id="561879"/>
    <lineage>
        <taxon>Bacteria</taxon>
        <taxon>Bacillati</taxon>
        <taxon>Bacillota</taxon>
        <taxon>Bacilli</taxon>
        <taxon>Bacillales</taxon>
        <taxon>Bacillaceae</taxon>
        <taxon>Bacillus</taxon>
    </lineage>
</organism>
<dbReference type="EMBL" id="CP043404">
    <property type="protein sequence ID" value="QEK63843.1"/>
    <property type="molecule type" value="Genomic_DNA"/>
</dbReference>
<dbReference type="PROSITE" id="PS51194">
    <property type="entry name" value="HELICASE_CTER"/>
    <property type="match status" value="1"/>
</dbReference>
<keyword evidence="3" id="KW-0238">DNA-binding</keyword>
<dbReference type="InterPro" id="IPR001650">
    <property type="entry name" value="Helicase_C-like"/>
</dbReference>
<dbReference type="GO" id="GO:0016787">
    <property type="term" value="F:hydrolase activity"/>
    <property type="evidence" value="ECO:0007669"/>
    <property type="project" value="UniProtKB-KW"/>
</dbReference>
<feature type="domain" description="Helicase C-terminal" evidence="5">
    <location>
        <begin position="316"/>
        <end position="462"/>
    </location>
</feature>
<dbReference type="InterPro" id="IPR006935">
    <property type="entry name" value="Helicase/UvrB_N"/>
</dbReference>
<dbReference type="AlphaFoldDB" id="A0A5C0WJ29"/>
<keyword evidence="6" id="KW-0378">Hydrolase</keyword>
<dbReference type="GO" id="GO:0006310">
    <property type="term" value="P:DNA recombination"/>
    <property type="evidence" value="ECO:0007669"/>
    <property type="project" value="TreeGrafter"/>
</dbReference>
<dbReference type="FunFam" id="3.40.50.300:FF:001736">
    <property type="entry name" value="COMF operon protein 1"/>
    <property type="match status" value="1"/>
</dbReference>
<evidence type="ECO:0000256" key="2">
    <source>
        <dbReference type="ARBA" id="ARBA00022840"/>
    </source>
</evidence>
<gene>
    <name evidence="6" type="primary">comFA</name>
    <name evidence="6" type="ORF">FX981_02084</name>
</gene>
<dbReference type="GO" id="GO:0006270">
    <property type="term" value="P:DNA replication initiation"/>
    <property type="evidence" value="ECO:0007669"/>
    <property type="project" value="TreeGrafter"/>
</dbReference>
<dbReference type="PROSITE" id="PS51192">
    <property type="entry name" value="HELICASE_ATP_BIND_1"/>
    <property type="match status" value="1"/>
</dbReference>
<keyword evidence="2" id="KW-0067">ATP-binding</keyword>
<sequence length="466" mass="53454">MLNMHKAMELMRQLHSRHLLTVETKCPQSNLDWLEEKGLVNRSPAIERKANGFTCCRCGVSHKRYFAHSPCEVCQKDCVYCRSCIMMGKAAECGFLYEWTGPQMVETCRAELTWQGELSKGQKRASERMIEAIKNKFDLLVWAVCGAGKTEVLFHGIEYALNQGMRVCIATPRTDVVLELEPRLRKAFQEVTITVLYGGSSQRFQITPLVITTTHQLMRYKNAFDVLIVDEVDAFPYSMDERLQFAVLKAMRKNRGVRIYLSATPSKKMTREVSRGKLEAIKIPLRFHEQPLPVPTFHWIGHWKKKLKKNQLPPKVMNWMHRHIANKRRILLFVPSIATMKKVTKILREQSLNVEGVSADDPDRKQKVQHFRDYVYDVLVTTTILERGVTIPNVQVGVLGSESTIFTESALVQISGRVGRHPDYCTGDVFLFHFGLTRSMKQAKKHIAKMNDTAAKEFSEKQCGFN</sequence>
<evidence type="ECO:0000313" key="6">
    <source>
        <dbReference type="EMBL" id="QEK63843.1"/>
    </source>
</evidence>
<protein>
    <submittedName>
        <fullName evidence="6">ComF operon protein 1</fullName>
        <ecNumber evidence="6">3.6.4.12</ecNumber>
    </submittedName>
</protein>
<dbReference type="SUPFAM" id="SSF52540">
    <property type="entry name" value="P-loop containing nucleoside triphosphate hydrolases"/>
    <property type="match status" value="1"/>
</dbReference>
<dbReference type="PANTHER" id="PTHR30580:SF1">
    <property type="entry name" value="COMF OPERON PROTEIN 1"/>
    <property type="match status" value="1"/>
</dbReference>
<dbReference type="Pfam" id="PF00271">
    <property type="entry name" value="Helicase_C"/>
    <property type="match status" value="1"/>
</dbReference>
<accession>A0A5C0WJ29</accession>
<evidence type="ECO:0000256" key="1">
    <source>
        <dbReference type="ARBA" id="ARBA00022741"/>
    </source>
</evidence>
<evidence type="ECO:0000259" key="5">
    <source>
        <dbReference type="PROSITE" id="PS51194"/>
    </source>
</evidence>
<evidence type="ECO:0000313" key="7">
    <source>
        <dbReference type="Proteomes" id="UP000325032"/>
    </source>
</evidence>
<dbReference type="PANTHER" id="PTHR30580">
    <property type="entry name" value="PRIMOSOMAL PROTEIN N"/>
    <property type="match status" value="1"/>
</dbReference>
<dbReference type="CDD" id="cd17925">
    <property type="entry name" value="DEXDc_ComFA"/>
    <property type="match status" value="1"/>
</dbReference>
<dbReference type="Gene3D" id="3.40.50.300">
    <property type="entry name" value="P-loop containing nucleotide triphosphate hydrolases"/>
    <property type="match status" value="2"/>
</dbReference>
<name>A0A5C0WJ29_BACIA</name>
<evidence type="ECO:0000259" key="4">
    <source>
        <dbReference type="PROSITE" id="PS51192"/>
    </source>
</evidence>
<dbReference type="GO" id="GO:0043138">
    <property type="term" value="F:3'-5' DNA helicase activity"/>
    <property type="evidence" value="ECO:0007669"/>
    <property type="project" value="TreeGrafter"/>
</dbReference>
<evidence type="ECO:0000256" key="3">
    <source>
        <dbReference type="ARBA" id="ARBA00023125"/>
    </source>
</evidence>
<dbReference type="EC" id="3.6.4.12" evidence="6"/>
<dbReference type="SMART" id="SM00490">
    <property type="entry name" value="HELICc"/>
    <property type="match status" value="1"/>
</dbReference>
<dbReference type="SMART" id="SM00487">
    <property type="entry name" value="DEXDc"/>
    <property type="match status" value="1"/>
</dbReference>
<dbReference type="InterPro" id="IPR014001">
    <property type="entry name" value="Helicase_ATP-bd"/>
</dbReference>
<dbReference type="Proteomes" id="UP000325032">
    <property type="component" value="Chromosome"/>
</dbReference>
<keyword evidence="7" id="KW-1185">Reference proteome</keyword>
<feature type="domain" description="Helicase ATP-binding" evidence="4">
    <location>
        <begin position="130"/>
        <end position="283"/>
    </location>
</feature>
<dbReference type="InterPro" id="IPR027417">
    <property type="entry name" value="P-loop_NTPase"/>
</dbReference>
<dbReference type="GO" id="GO:0006302">
    <property type="term" value="P:double-strand break repair"/>
    <property type="evidence" value="ECO:0007669"/>
    <property type="project" value="TreeGrafter"/>
</dbReference>
<dbReference type="Pfam" id="PF04851">
    <property type="entry name" value="ResIII"/>
    <property type="match status" value="1"/>
</dbReference>
<keyword evidence="1" id="KW-0547">Nucleotide-binding</keyword>
<proteinExistence type="predicted"/>
<dbReference type="GO" id="GO:0005524">
    <property type="term" value="F:ATP binding"/>
    <property type="evidence" value="ECO:0007669"/>
    <property type="project" value="UniProtKB-KW"/>
</dbReference>